<dbReference type="OrthoDB" id="8764373at2"/>
<feature type="transmembrane region" description="Helical" evidence="8">
    <location>
        <begin position="432"/>
        <end position="458"/>
    </location>
</feature>
<gene>
    <name evidence="9" type="ORF">C2L65_33835</name>
</gene>
<dbReference type="InterPro" id="IPR027463">
    <property type="entry name" value="AcrB_DN_DC_subdom"/>
</dbReference>
<dbReference type="KEGG" id="pter:C2L65_33835"/>
<comment type="subcellular location">
    <subcellularLocation>
        <location evidence="1">Cell inner membrane</location>
        <topology evidence="1">Multi-pass membrane protein</topology>
    </subcellularLocation>
</comment>
<keyword evidence="3" id="KW-1003">Cell membrane</keyword>
<evidence type="ECO:0000256" key="6">
    <source>
        <dbReference type="ARBA" id="ARBA00022989"/>
    </source>
</evidence>
<keyword evidence="5 8" id="KW-0812">Transmembrane</keyword>
<protein>
    <submittedName>
        <fullName evidence="9">Nodulation protein</fullName>
    </submittedName>
</protein>
<dbReference type="PANTHER" id="PTHR32063">
    <property type="match status" value="1"/>
</dbReference>
<evidence type="ECO:0000256" key="4">
    <source>
        <dbReference type="ARBA" id="ARBA00022519"/>
    </source>
</evidence>
<evidence type="ECO:0000256" key="1">
    <source>
        <dbReference type="ARBA" id="ARBA00004429"/>
    </source>
</evidence>
<evidence type="ECO:0000256" key="5">
    <source>
        <dbReference type="ARBA" id="ARBA00022692"/>
    </source>
</evidence>
<feature type="transmembrane region" description="Helical" evidence="8">
    <location>
        <begin position="1136"/>
        <end position="1162"/>
    </location>
</feature>
<dbReference type="Gene3D" id="3.30.70.1320">
    <property type="entry name" value="Multidrug efflux transporter AcrB pore domain like"/>
    <property type="match status" value="1"/>
</dbReference>
<keyword evidence="6 8" id="KW-1133">Transmembrane helix</keyword>
<evidence type="ECO:0000256" key="8">
    <source>
        <dbReference type="SAM" id="Phobius"/>
    </source>
</evidence>
<keyword evidence="2" id="KW-0813">Transport</keyword>
<keyword evidence="4" id="KW-0997">Cell inner membrane</keyword>
<feature type="transmembrane region" description="Helical" evidence="8">
    <location>
        <begin position="464"/>
        <end position="487"/>
    </location>
</feature>
<name>A0A2I8EYH2_9BURK</name>
<dbReference type="Gene3D" id="3.30.2090.10">
    <property type="entry name" value="Multidrug efflux transporter AcrB TolC docking domain, DN and DC subdomains"/>
    <property type="match status" value="3"/>
</dbReference>
<feature type="transmembrane region" description="Helical" evidence="8">
    <location>
        <begin position="1008"/>
        <end position="1026"/>
    </location>
</feature>
<evidence type="ECO:0000256" key="7">
    <source>
        <dbReference type="ARBA" id="ARBA00023136"/>
    </source>
</evidence>
<feature type="transmembrane region" description="Helical" evidence="8">
    <location>
        <begin position="535"/>
        <end position="553"/>
    </location>
</feature>
<evidence type="ECO:0000256" key="3">
    <source>
        <dbReference type="ARBA" id="ARBA00022475"/>
    </source>
</evidence>
<dbReference type="Pfam" id="PF00873">
    <property type="entry name" value="ACR_tran"/>
    <property type="match status" value="2"/>
</dbReference>
<proteinExistence type="predicted"/>
<feature type="transmembrane region" description="Helical" evidence="8">
    <location>
        <begin position="1105"/>
        <end position="1124"/>
    </location>
</feature>
<dbReference type="SUPFAM" id="SSF82866">
    <property type="entry name" value="Multidrug efflux transporter AcrB transmembrane domain"/>
    <property type="match status" value="2"/>
</dbReference>
<dbReference type="FunFam" id="3.30.70.1430:FF:000001">
    <property type="entry name" value="Efflux pump membrane transporter"/>
    <property type="match status" value="1"/>
</dbReference>
<dbReference type="Gene3D" id="3.30.70.1440">
    <property type="entry name" value="Multidrug efflux transporter AcrB pore domain"/>
    <property type="match status" value="2"/>
</dbReference>
<dbReference type="SUPFAM" id="SSF82693">
    <property type="entry name" value="Multidrug efflux transporter AcrB pore domain, PN1, PN2, PC1 and PC2 subdomains"/>
    <property type="match status" value="3"/>
</dbReference>
<dbReference type="PRINTS" id="PR00702">
    <property type="entry name" value="ACRIFLAVINRP"/>
</dbReference>
<dbReference type="PANTHER" id="PTHR32063:SF34">
    <property type="entry name" value="MULTIDRUG RESISTANCE PROTEIN MDTC"/>
    <property type="match status" value="1"/>
</dbReference>
<dbReference type="GO" id="GO:0042910">
    <property type="term" value="F:xenobiotic transmembrane transporter activity"/>
    <property type="evidence" value="ECO:0007669"/>
    <property type="project" value="TreeGrafter"/>
</dbReference>
<evidence type="ECO:0000313" key="9">
    <source>
        <dbReference type="EMBL" id="AUT64636.1"/>
    </source>
</evidence>
<dbReference type="Proteomes" id="UP000243502">
    <property type="component" value="Chromosome 3"/>
</dbReference>
<feature type="transmembrane region" description="Helical" evidence="8">
    <location>
        <begin position="361"/>
        <end position="382"/>
    </location>
</feature>
<feature type="transmembrane region" description="Helical" evidence="8">
    <location>
        <begin position="1059"/>
        <end position="1084"/>
    </location>
</feature>
<reference evidence="9 10" key="1">
    <citation type="submission" date="2018-01" db="EMBL/GenBank/DDBJ databases">
        <title>Species boundaries and ecological features among Paraburkholderia terrae DSMZ17804T, P. hospita DSMZ17164T and P. caribensis DSMZ13236T.</title>
        <authorList>
            <person name="Pratama A.A."/>
        </authorList>
    </citation>
    <scope>NUCLEOTIDE SEQUENCE [LARGE SCALE GENOMIC DNA]</scope>
    <source>
        <strain evidence="9 10">DSM 17804</strain>
    </source>
</reference>
<accession>A0A2I8EYH2</accession>
<dbReference type="GO" id="GO:0005886">
    <property type="term" value="C:plasma membrane"/>
    <property type="evidence" value="ECO:0007669"/>
    <property type="project" value="UniProtKB-SubCell"/>
</dbReference>
<dbReference type="RefSeq" id="WP_042311857.1">
    <property type="nucleotide sequence ID" value="NZ_CP026113.1"/>
</dbReference>
<organism evidence="9 10">
    <name type="scientific">Paraburkholderia terrae</name>
    <dbReference type="NCBI Taxonomy" id="311230"/>
    <lineage>
        <taxon>Bacteria</taxon>
        <taxon>Pseudomonadati</taxon>
        <taxon>Pseudomonadota</taxon>
        <taxon>Betaproteobacteria</taxon>
        <taxon>Burkholderiales</taxon>
        <taxon>Burkholderiaceae</taxon>
        <taxon>Paraburkholderia</taxon>
    </lineage>
</organism>
<dbReference type="SUPFAM" id="SSF82714">
    <property type="entry name" value="Multidrug efflux transporter AcrB TolC docking domain, DN and DC subdomains"/>
    <property type="match status" value="2"/>
</dbReference>
<keyword evidence="7 8" id="KW-0472">Membrane</keyword>
<evidence type="ECO:0000313" key="10">
    <source>
        <dbReference type="Proteomes" id="UP000243502"/>
    </source>
</evidence>
<dbReference type="Gene3D" id="3.30.70.1430">
    <property type="entry name" value="Multidrug efflux transporter AcrB pore domain"/>
    <property type="match status" value="2"/>
</dbReference>
<dbReference type="Gene3D" id="1.20.1640.10">
    <property type="entry name" value="Multidrug efflux transporter AcrB transmembrane domain"/>
    <property type="match status" value="3"/>
</dbReference>
<sequence>MNLSRPFIERPVATTLLSLGIALAGIFAFARLPVAPLPQVDFPTISVQASLPGASPDTVANSVASPLERHLGQIADVTEMTSQSSVGMTRITLQFGLDRNIDGAARDVQAAINAARADLPSSLKSNPTYRKVNPADAPVLILSLTSHTLTQAKLYDLASTILVQSLSQLPGVGEVDVNGSANPAVRVELNPTALYHYGIGLEDVRAALASANANSPKGIIESEGRRFQLYANDQARTAAQYKNLVIAYRNGAAVRLSDVAEVVDSVEDLRNLGLAGDNQPSVLVMLYRQPGANIISTVDGIRATVAQLKPALPADVDILEASDRSTTIRASLRDTEATLLIAVVLVILVVFFFLGSARAALIPSAAVPVSIVGTFAVMYLLGYSIDNLSLMALTVATGFVVDDAIVVLENIARHLEAGKSRMQAALLGAREVGFTVLSISISLIAVFIPILLMGGIIGRLFREFAVTLSVAILVSLAVSLTTTPMMCSQLLASTKRDNGGNASRMQRLPHLLTQPLERMREGYARTLDWSLRHPLLMMSLLLVTIALNVFLYIEIPKGFFPQEDTGRLIGGIQGDQSVSFQAMETKLKQLMQIVRSDPAVASVVGFTGGRQTNTGFVFVSLKPLSKRDQTADEVIARLRPKLNEVAGARLYLQPVQDIRVGGRQSNAQYQLTLLGDTSADVYKWAPRLTQALQSLPELEDVNSDQQQSGLEADVDIDRATAARLGITPAQIDNTLYDAYGQRLVSTIYNPMNQYYVVMEVAPRYWQHPETLNDLYVSTSGGSPSGTQSTNFVAGTVSGPTAASTSQGSSNAAQAAGFAQAVTTPGGTATPTEPIAASTSAASATSADAASSTSAASDVTVTLPTAGATPFALAVPALNSTSTSGTTSTTTSSAATVAGDSARNLAINSLAASGHSSASAGTSVSTAQETMIPFSAFARFKPGHTALGVNHQGSFVATTISFNLPPHESLSTAMTAINRTMIDIGMPASLHASFEGTARTFQQSLSDEPLLVAAALLSVYIVLGVLYESYAHPLTILSTLPSAGVGALLALMLFHVEFTVMSLIGVILLIGIVKKNAIMMVDFAIDASRSGMSPRDAIYHASLMRFRPIMMTTCAALLGALPLALGSSEGADLRRPLGISIVGGLIVSQILTLYTTPVVYLYVDRLGVWLRSRFARRALQ</sequence>
<dbReference type="EMBL" id="CP026113">
    <property type="protein sequence ID" value="AUT64636.1"/>
    <property type="molecule type" value="Genomic_DNA"/>
</dbReference>
<feature type="transmembrane region" description="Helical" evidence="8">
    <location>
        <begin position="337"/>
        <end position="354"/>
    </location>
</feature>
<evidence type="ECO:0000256" key="2">
    <source>
        <dbReference type="ARBA" id="ARBA00022448"/>
    </source>
</evidence>
<dbReference type="InterPro" id="IPR001036">
    <property type="entry name" value="Acrflvin-R"/>
</dbReference>
<dbReference type="FunFam" id="1.20.1640.10:FF:000001">
    <property type="entry name" value="Efflux pump membrane transporter"/>
    <property type="match status" value="1"/>
</dbReference>
<dbReference type="AlphaFoldDB" id="A0A2I8EYH2"/>